<dbReference type="PANTHER" id="PTHR30437:SF5">
    <property type="entry name" value="REGULATOR OF NUCLEOSIDE DIPHOSPHATE KINASE"/>
    <property type="match status" value="1"/>
</dbReference>
<dbReference type="GO" id="GO:0003746">
    <property type="term" value="F:translation elongation factor activity"/>
    <property type="evidence" value="ECO:0007669"/>
    <property type="project" value="UniProtKB-KW"/>
</dbReference>
<dbReference type="InterPro" id="IPR023459">
    <property type="entry name" value="Tscrpt_elong_fac_GreA/B_fam"/>
</dbReference>
<dbReference type="RefSeq" id="WP_036122833.1">
    <property type="nucleotide sequence ID" value="NZ_BMET01000004.1"/>
</dbReference>
<keyword evidence="3" id="KW-1185">Reference proteome</keyword>
<sequence>MKYGTLMLEKKEFVTLKRLLNLSAEYKEDTRKYSVKRLAEELKNAKVVDESDFPEDVVRFNSLVTVSTEDNGWETTFQLVLPTESHAAMSRVSVLAPMGSAVMGYAKNDTMEWEFPAGVKTLKIKNVQHKIEEEIQL</sequence>
<protein>
    <submittedName>
        <fullName evidence="2">GreA/GreB family elongation factor</fullName>
    </submittedName>
</protein>
<evidence type="ECO:0000259" key="1">
    <source>
        <dbReference type="Pfam" id="PF01272"/>
    </source>
</evidence>
<dbReference type="GO" id="GO:0006354">
    <property type="term" value="P:DNA-templated transcription elongation"/>
    <property type="evidence" value="ECO:0007669"/>
    <property type="project" value="TreeGrafter"/>
</dbReference>
<name>A0A084TJJ2_9FLAO</name>
<dbReference type="PANTHER" id="PTHR30437">
    <property type="entry name" value="TRANSCRIPTION ELONGATION FACTOR GREA"/>
    <property type="match status" value="1"/>
</dbReference>
<keyword evidence="2" id="KW-0648">Protein biosynthesis</keyword>
<dbReference type="STRING" id="1197477.IA57_10545"/>
<reference evidence="3" key="2">
    <citation type="submission" date="2014-07" db="EMBL/GenBank/DDBJ databases">
        <title>Genome sequence of Mangrovimonas yunxiaonensis.</title>
        <authorList>
            <person name="Li Y."/>
            <person name="Zheng T."/>
        </authorList>
    </citation>
    <scope>NUCLEOTIDE SEQUENCE [LARGE SCALE GENOMIC DNA]</scope>
    <source>
        <strain evidence="3">LY01</strain>
    </source>
</reference>
<dbReference type="GO" id="GO:0032784">
    <property type="term" value="P:regulation of DNA-templated transcription elongation"/>
    <property type="evidence" value="ECO:0007669"/>
    <property type="project" value="InterPro"/>
</dbReference>
<organism evidence="2 3">
    <name type="scientific">Mangrovimonas yunxiaonensis</name>
    <dbReference type="NCBI Taxonomy" id="1197477"/>
    <lineage>
        <taxon>Bacteria</taxon>
        <taxon>Pseudomonadati</taxon>
        <taxon>Bacteroidota</taxon>
        <taxon>Flavobacteriia</taxon>
        <taxon>Flavobacteriales</taxon>
        <taxon>Flavobacteriaceae</taxon>
        <taxon>Mangrovimonas</taxon>
    </lineage>
</organism>
<dbReference type="Pfam" id="PF01272">
    <property type="entry name" value="GreA_GreB"/>
    <property type="match status" value="1"/>
</dbReference>
<gene>
    <name evidence="2" type="ORF">IA57_10545</name>
</gene>
<dbReference type="Proteomes" id="UP000028521">
    <property type="component" value="Unassembled WGS sequence"/>
</dbReference>
<dbReference type="eggNOG" id="COG0782">
    <property type="taxonomic scope" value="Bacteria"/>
</dbReference>
<comment type="caution">
    <text evidence="2">The sequence shown here is derived from an EMBL/GenBank/DDBJ whole genome shotgun (WGS) entry which is preliminary data.</text>
</comment>
<evidence type="ECO:0000313" key="2">
    <source>
        <dbReference type="EMBL" id="KFB00878.1"/>
    </source>
</evidence>
<dbReference type="InterPro" id="IPR036953">
    <property type="entry name" value="GreA/GreB_C_sf"/>
</dbReference>
<evidence type="ECO:0000313" key="3">
    <source>
        <dbReference type="Proteomes" id="UP000028521"/>
    </source>
</evidence>
<accession>A0A084TJJ2</accession>
<proteinExistence type="predicted"/>
<dbReference type="EMBL" id="JPFK01000007">
    <property type="protein sequence ID" value="KFB00878.1"/>
    <property type="molecule type" value="Genomic_DNA"/>
</dbReference>
<dbReference type="AlphaFoldDB" id="A0A084TJJ2"/>
<dbReference type="GO" id="GO:0003677">
    <property type="term" value="F:DNA binding"/>
    <property type="evidence" value="ECO:0007669"/>
    <property type="project" value="InterPro"/>
</dbReference>
<dbReference type="GO" id="GO:0070063">
    <property type="term" value="F:RNA polymerase binding"/>
    <property type="evidence" value="ECO:0007669"/>
    <property type="project" value="InterPro"/>
</dbReference>
<feature type="domain" description="Transcription elongation factor GreA/GreB C-terminal" evidence="1">
    <location>
        <begin position="54"/>
        <end position="128"/>
    </location>
</feature>
<reference evidence="2 3" key="1">
    <citation type="journal article" date="2014" name="Genome Announc.">
        <title>Draft Genome Sequence of the Algicidal Bacterium Mangrovimonas yunxiaonensis Strain LY01.</title>
        <authorList>
            <person name="Li Y."/>
            <person name="Zhu H."/>
            <person name="Li C."/>
            <person name="Zhang H."/>
            <person name="Chen Z."/>
            <person name="Zheng W."/>
            <person name="Xu H."/>
            <person name="Zheng T."/>
        </authorList>
    </citation>
    <scope>NUCLEOTIDE SEQUENCE [LARGE SCALE GENOMIC DNA]</scope>
    <source>
        <strain evidence="2 3">LY01</strain>
    </source>
</reference>
<dbReference type="OrthoDB" id="192847at2"/>
<dbReference type="SUPFAM" id="SSF54534">
    <property type="entry name" value="FKBP-like"/>
    <property type="match status" value="1"/>
</dbReference>
<dbReference type="Gene3D" id="3.10.50.30">
    <property type="entry name" value="Transcription elongation factor, GreA/GreB, C-terminal domain"/>
    <property type="match status" value="1"/>
</dbReference>
<keyword evidence="2" id="KW-0251">Elongation factor</keyword>
<dbReference type="InterPro" id="IPR001437">
    <property type="entry name" value="Tscrpt_elong_fac_GreA/B_C"/>
</dbReference>